<dbReference type="Gene3D" id="3.50.50.60">
    <property type="entry name" value="FAD/NAD(P)-binding domain"/>
    <property type="match status" value="1"/>
</dbReference>
<evidence type="ECO:0000256" key="4">
    <source>
        <dbReference type="ARBA" id="ARBA00023002"/>
    </source>
</evidence>
<dbReference type="PRINTS" id="PR00469">
    <property type="entry name" value="PNDRDTASEII"/>
</dbReference>
<sequence length="449" mass="50348">MRRTALRTDRLLVIGAGPVGLAMADALKQRDVAFDHVDASDGIGGLWRHGVYQGVHIVSSKKSTGYTDYPMPAHYPDFPSSTQMLRYLESFAHDRDLNASIELNRKVVRAAPLADETWQVTFEDGEERTYKGVVVCNGHHWDKRLPHYRGRFTGSLIHSSDYREPKQLRDKRVLVIGGGNSGCDITCEAARVGAACDWSLRSGYWFLPKTAFGRPLTDLPIWGLPVWVQRLVLKSLVRIFIGDYRQYGLQRPSHKLFERHPAFGTDVLNYLRQGRIKPRPDIARFSGTKVHFVDGSVGEYDLIVAATGFNNAIPFLPANLVPIENDIVQVYGGAFPEAVKNLYIVGWAQPRNGFGAIISPAAKLYAEMIAIQDEIDLPIGYVLKWRGLKVPTSHLIDPGATRRVIWLAHKVLPLLKRRARIIAETQGRPPFDPSLYEFDGRDKAVAVNE</sequence>
<dbReference type="AlphaFoldDB" id="A0A6I3KNE0"/>
<dbReference type="PANTHER" id="PTHR23023">
    <property type="entry name" value="DIMETHYLANILINE MONOOXYGENASE"/>
    <property type="match status" value="1"/>
</dbReference>
<keyword evidence="2" id="KW-0285">Flavoprotein</keyword>
<comment type="similarity">
    <text evidence="1">Belongs to the FMO family.</text>
</comment>
<dbReference type="EMBL" id="WMBQ01000002">
    <property type="protein sequence ID" value="MTD95316.1"/>
    <property type="molecule type" value="Genomic_DNA"/>
</dbReference>
<dbReference type="GO" id="GO:0050660">
    <property type="term" value="F:flavin adenine dinucleotide binding"/>
    <property type="evidence" value="ECO:0007669"/>
    <property type="project" value="InterPro"/>
</dbReference>
<dbReference type="InterPro" id="IPR036188">
    <property type="entry name" value="FAD/NAD-bd_sf"/>
</dbReference>
<protein>
    <recommendedName>
        <fullName evidence="5">trimethylamine monooxygenase</fullName>
        <ecNumber evidence="5">1.14.13.148</ecNumber>
    </recommendedName>
</protein>
<keyword evidence="7" id="KW-1185">Reference proteome</keyword>
<name>A0A6I3KNE0_9HYPH</name>
<evidence type="ECO:0000256" key="2">
    <source>
        <dbReference type="ARBA" id="ARBA00022630"/>
    </source>
</evidence>
<organism evidence="6 7">
    <name type="scientific">Hyphomicrobium album</name>
    <dbReference type="NCBI Taxonomy" id="2665159"/>
    <lineage>
        <taxon>Bacteria</taxon>
        <taxon>Pseudomonadati</taxon>
        <taxon>Pseudomonadota</taxon>
        <taxon>Alphaproteobacteria</taxon>
        <taxon>Hyphomicrobiales</taxon>
        <taxon>Hyphomicrobiaceae</taxon>
        <taxon>Hyphomicrobium</taxon>
    </lineage>
</organism>
<dbReference type="RefSeq" id="WP_154739873.1">
    <property type="nucleotide sequence ID" value="NZ_WMBQ01000002.1"/>
</dbReference>
<keyword evidence="6" id="KW-0503">Monooxygenase</keyword>
<keyword evidence="3" id="KW-0274">FAD</keyword>
<gene>
    <name evidence="6" type="ORF">GIW81_13335</name>
</gene>
<dbReference type="GO" id="GO:0004499">
    <property type="term" value="F:N,N-dimethylaniline monooxygenase activity"/>
    <property type="evidence" value="ECO:0007669"/>
    <property type="project" value="InterPro"/>
</dbReference>
<dbReference type="PRINTS" id="PR00368">
    <property type="entry name" value="FADPNR"/>
</dbReference>
<evidence type="ECO:0000256" key="5">
    <source>
        <dbReference type="ARBA" id="ARBA00034528"/>
    </source>
</evidence>
<evidence type="ECO:0000256" key="3">
    <source>
        <dbReference type="ARBA" id="ARBA00022827"/>
    </source>
</evidence>
<evidence type="ECO:0000313" key="7">
    <source>
        <dbReference type="Proteomes" id="UP000440694"/>
    </source>
</evidence>
<dbReference type="GO" id="GO:0050661">
    <property type="term" value="F:NADP binding"/>
    <property type="evidence" value="ECO:0007669"/>
    <property type="project" value="InterPro"/>
</dbReference>
<dbReference type="SUPFAM" id="SSF51905">
    <property type="entry name" value="FAD/NAD(P)-binding domain"/>
    <property type="match status" value="2"/>
</dbReference>
<dbReference type="Proteomes" id="UP000440694">
    <property type="component" value="Unassembled WGS sequence"/>
</dbReference>
<dbReference type="EC" id="1.14.13.148" evidence="5"/>
<keyword evidence="4" id="KW-0560">Oxidoreductase</keyword>
<evidence type="ECO:0000313" key="6">
    <source>
        <dbReference type="EMBL" id="MTD95316.1"/>
    </source>
</evidence>
<dbReference type="InterPro" id="IPR050346">
    <property type="entry name" value="FMO-like"/>
</dbReference>
<accession>A0A6I3KNE0</accession>
<dbReference type="GO" id="GO:0034899">
    <property type="term" value="F:trimethylamine monooxygenase activity"/>
    <property type="evidence" value="ECO:0007669"/>
    <property type="project" value="UniProtKB-EC"/>
</dbReference>
<dbReference type="InterPro" id="IPR020946">
    <property type="entry name" value="Flavin_mOase-like"/>
</dbReference>
<evidence type="ECO:0000256" key="1">
    <source>
        <dbReference type="ARBA" id="ARBA00009183"/>
    </source>
</evidence>
<reference evidence="6 7" key="1">
    <citation type="submission" date="2019-11" db="EMBL/GenBank/DDBJ databases">
        <title>Identification of a novel strain.</title>
        <authorList>
            <person name="Xu Q."/>
            <person name="Wang G."/>
        </authorList>
    </citation>
    <scope>NUCLEOTIDE SEQUENCE [LARGE SCALE GENOMIC DNA]</scope>
    <source>
        <strain evidence="7">xq</strain>
    </source>
</reference>
<dbReference type="Pfam" id="PF00743">
    <property type="entry name" value="FMO-like"/>
    <property type="match status" value="1"/>
</dbReference>
<comment type="caution">
    <text evidence="6">The sequence shown here is derived from an EMBL/GenBank/DDBJ whole genome shotgun (WGS) entry which is preliminary data.</text>
</comment>
<proteinExistence type="inferred from homology"/>